<feature type="compositionally biased region" description="Polar residues" evidence="1">
    <location>
        <begin position="466"/>
        <end position="477"/>
    </location>
</feature>
<dbReference type="AlphaFoldDB" id="J4H352"/>
<dbReference type="GO" id="GO:0006401">
    <property type="term" value="P:RNA catabolic process"/>
    <property type="evidence" value="ECO:0007669"/>
    <property type="project" value="InterPro"/>
</dbReference>
<feature type="region of interest" description="Disordered" evidence="1">
    <location>
        <begin position="504"/>
        <end position="539"/>
    </location>
</feature>
<dbReference type="Proteomes" id="UP000006352">
    <property type="component" value="Unassembled WGS sequence"/>
</dbReference>
<reference evidence="2 3" key="1">
    <citation type="journal article" date="2012" name="Appl. Environ. Microbiol.">
        <title>Short-read sequencing for genomic analysis of the brown rot fungus Fibroporia radiculosa.</title>
        <authorList>
            <person name="Tang J.D."/>
            <person name="Perkins A.D."/>
            <person name="Sonstegard T.S."/>
            <person name="Schroeder S.G."/>
            <person name="Burgess S.C."/>
            <person name="Diehl S.V."/>
        </authorList>
    </citation>
    <scope>NUCLEOTIDE SEQUENCE [LARGE SCALE GENOMIC DNA]</scope>
    <source>
        <strain evidence="2 3">TFFH 294</strain>
    </source>
</reference>
<dbReference type="PANTHER" id="PTHR47204">
    <property type="entry name" value="OS02G0168900 PROTEIN"/>
    <property type="match status" value="1"/>
</dbReference>
<dbReference type="OrthoDB" id="2432613at2759"/>
<dbReference type="RefSeq" id="XP_012181952.1">
    <property type="nucleotide sequence ID" value="XM_012326562.1"/>
</dbReference>
<proteinExistence type="predicted"/>
<evidence type="ECO:0000256" key="1">
    <source>
        <dbReference type="SAM" id="MobiDB-lite"/>
    </source>
</evidence>
<gene>
    <name evidence="2" type="ORF">FIBRA_04774</name>
</gene>
<dbReference type="Pfam" id="PF08615">
    <property type="entry name" value="RNase_H2_suC"/>
    <property type="match status" value="1"/>
</dbReference>
<dbReference type="InParanoid" id="J4H352"/>
<dbReference type="Gene3D" id="2.40.128.680">
    <property type="match status" value="1"/>
</dbReference>
<dbReference type="CDD" id="cd09271">
    <property type="entry name" value="RNase_H2-C"/>
    <property type="match status" value="1"/>
</dbReference>
<feature type="region of interest" description="Disordered" evidence="1">
    <location>
        <begin position="151"/>
        <end position="189"/>
    </location>
</feature>
<dbReference type="EMBL" id="HE797087">
    <property type="protein sequence ID" value="CCM02669.1"/>
    <property type="molecule type" value="Genomic_DNA"/>
</dbReference>
<protein>
    <submittedName>
        <fullName evidence="2">Uncharacterized protein</fullName>
    </submittedName>
</protein>
<evidence type="ECO:0000313" key="3">
    <source>
        <dbReference type="Proteomes" id="UP000006352"/>
    </source>
</evidence>
<accession>J4H352</accession>
<dbReference type="STRING" id="599839.J4H352"/>
<dbReference type="HOGENOM" id="CLU_470931_0_0_1"/>
<dbReference type="GO" id="GO:0032299">
    <property type="term" value="C:ribonuclease H2 complex"/>
    <property type="evidence" value="ECO:0007669"/>
    <property type="project" value="InterPro"/>
</dbReference>
<dbReference type="InterPro" id="IPR013924">
    <property type="entry name" value="RNase_H2_suC"/>
</dbReference>
<dbReference type="GeneID" id="24097580"/>
<dbReference type="PANTHER" id="PTHR47204:SF1">
    <property type="entry name" value="RIBONUCLEASE H2 SUBUNIT C"/>
    <property type="match status" value="1"/>
</dbReference>
<evidence type="ECO:0000313" key="2">
    <source>
        <dbReference type="EMBL" id="CCM02669.1"/>
    </source>
</evidence>
<sequence>MHSSPPTLKISRADAKLPESTPYLMPFHIAYSGPAPISTYFRVKSAPPPNYGQELPLLQNANVSSLPEGDSQTSDPLQSTLVSTSPSMTLVSADSGSSTKNMEVEELNGAGSHTSPPKRYVASFRGRTLQGLQVYLPEGYSGLVLQASGGGDEKPSLMTGPRGGDAPVSRRTTRRSGKTISPEAQGSVVEKDGCCTVGTEETEVADDSEGQIRVLQPISTFSSFVLWNPDTCVDEGKDEYLRALTEWTQLAAEYLPSPRSPLPDSRTKTRRSLPSPLFFSRLQTQSEISSRALLVHKQPYSPKMVSLVYLAALIVPFALVHADPTPTTPSPGAVYDEGAACEVGWDADPQGIWTVMNIELMTGSNTDMQYLTTVGTVDGTNAANNTYSYPCPNVDPNSQIYFYQFTSPYSSSVYWTGRFAIASPSGQTTPPTESTVSNGQTIYWGTGTIVGQSGSATPPAYGGSTTGASNYSTPSAPPVTSANLTTFSVGVNSTTISTSVTANETSSSATTTASSTPSSTTSALTTTTTSSAAPGNTAATTSAGGAAANAAPGALKVDNHVVRAAVGLAVAALTFTAAL</sequence>
<feature type="region of interest" description="Disordered" evidence="1">
    <location>
        <begin position="454"/>
        <end position="477"/>
    </location>
</feature>
<name>J4H352_9APHY</name>
<feature type="region of interest" description="Disordered" evidence="1">
    <location>
        <begin position="63"/>
        <end position="100"/>
    </location>
</feature>
<keyword evidence="3" id="KW-1185">Reference proteome</keyword>
<organism evidence="2 3">
    <name type="scientific">Fibroporia radiculosa</name>
    <dbReference type="NCBI Taxonomy" id="599839"/>
    <lineage>
        <taxon>Eukaryota</taxon>
        <taxon>Fungi</taxon>
        <taxon>Dikarya</taxon>
        <taxon>Basidiomycota</taxon>
        <taxon>Agaricomycotina</taxon>
        <taxon>Agaricomycetes</taxon>
        <taxon>Polyporales</taxon>
        <taxon>Fibroporiaceae</taxon>
        <taxon>Fibroporia</taxon>
    </lineage>
</organism>